<accession>A0AAD1UJS6</accession>
<keyword evidence="1" id="KW-0732">Signal</keyword>
<evidence type="ECO:0000313" key="2">
    <source>
        <dbReference type="EMBL" id="CAI2368523.1"/>
    </source>
</evidence>
<dbReference type="AlphaFoldDB" id="A0AAD1UJS6"/>
<organism evidence="2 3">
    <name type="scientific">Euplotes crassus</name>
    <dbReference type="NCBI Taxonomy" id="5936"/>
    <lineage>
        <taxon>Eukaryota</taxon>
        <taxon>Sar</taxon>
        <taxon>Alveolata</taxon>
        <taxon>Ciliophora</taxon>
        <taxon>Intramacronucleata</taxon>
        <taxon>Spirotrichea</taxon>
        <taxon>Hypotrichia</taxon>
        <taxon>Euplotida</taxon>
        <taxon>Euplotidae</taxon>
        <taxon>Moneuplotes</taxon>
    </lineage>
</organism>
<evidence type="ECO:0000256" key="1">
    <source>
        <dbReference type="SAM" id="SignalP"/>
    </source>
</evidence>
<feature type="chain" id="PRO_5042141225" description="Secreted protein" evidence="1">
    <location>
        <begin position="25"/>
        <end position="89"/>
    </location>
</feature>
<evidence type="ECO:0000313" key="3">
    <source>
        <dbReference type="Proteomes" id="UP001295684"/>
    </source>
</evidence>
<dbReference type="EMBL" id="CAMPGE010009655">
    <property type="protein sequence ID" value="CAI2368523.1"/>
    <property type="molecule type" value="Genomic_DNA"/>
</dbReference>
<feature type="signal peptide" evidence="1">
    <location>
        <begin position="1"/>
        <end position="24"/>
    </location>
</feature>
<reference evidence="2" key="1">
    <citation type="submission" date="2023-07" db="EMBL/GenBank/DDBJ databases">
        <authorList>
            <consortium name="AG Swart"/>
            <person name="Singh M."/>
            <person name="Singh A."/>
            <person name="Seah K."/>
            <person name="Emmerich C."/>
        </authorList>
    </citation>
    <scope>NUCLEOTIDE SEQUENCE</scope>
    <source>
        <strain evidence="2">DP1</strain>
    </source>
</reference>
<evidence type="ECO:0008006" key="4">
    <source>
        <dbReference type="Google" id="ProtNLM"/>
    </source>
</evidence>
<sequence>MTSLRFRLLGSSLVSLCPCFLCVGAFLKDPDRIILSYLSLPWKEDSGKNPLEPSFERDLDFSPSLCGLTLLAVLFLAVEECLSSLFSDE</sequence>
<name>A0AAD1UJS6_EUPCR</name>
<dbReference type="Proteomes" id="UP001295684">
    <property type="component" value="Unassembled WGS sequence"/>
</dbReference>
<comment type="caution">
    <text evidence="2">The sequence shown here is derived from an EMBL/GenBank/DDBJ whole genome shotgun (WGS) entry which is preliminary data.</text>
</comment>
<protein>
    <recommendedName>
        <fullName evidence="4">Secreted protein</fullName>
    </recommendedName>
</protein>
<keyword evidence="3" id="KW-1185">Reference proteome</keyword>
<proteinExistence type="predicted"/>
<gene>
    <name evidence="2" type="ORF">ECRASSUSDP1_LOCUS9816</name>
</gene>